<evidence type="ECO:0000256" key="1">
    <source>
        <dbReference type="SAM" id="MobiDB-lite"/>
    </source>
</evidence>
<protein>
    <submittedName>
        <fullName evidence="2">Uncharacterized protein</fullName>
    </submittedName>
</protein>
<accession>A0A371D1A3</accession>
<evidence type="ECO:0000313" key="3">
    <source>
        <dbReference type="Proteomes" id="UP000256964"/>
    </source>
</evidence>
<name>A0A371D1A3_9APHY</name>
<sequence length="161" mass="17745">MCVCASEALCAAATMSCCWPKLRRQGPPSRTPCVGSRRRRRRDGGRPAIRRSLIFVYWGRQAASGPEHALDANKVGPWLTVRVQDDRHRGSRSCVVCRGDDGQRTAALAVTPASSAPRRKFRGPVCLPLLAPDSADRSSRSSSRLESGNPRQRERVRHEAV</sequence>
<keyword evidence="3" id="KW-1185">Reference proteome</keyword>
<gene>
    <name evidence="2" type="ORF">OH76DRAFT_893065</name>
</gene>
<feature type="region of interest" description="Disordered" evidence="1">
    <location>
        <begin position="125"/>
        <end position="161"/>
    </location>
</feature>
<evidence type="ECO:0000313" key="2">
    <source>
        <dbReference type="EMBL" id="RDX46259.1"/>
    </source>
</evidence>
<dbReference type="EMBL" id="KZ857429">
    <property type="protein sequence ID" value="RDX46259.1"/>
    <property type="molecule type" value="Genomic_DNA"/>
</dbReference>
<dbReference type="Proteomes" id="UP000256964">
    <property type="component" value="Unassembled WGS sequence"/>
</dbReference>
<organism evidence="2 3">
    <name type="scientific">Lentinus brumalis</name>
    <dbReference type="NCBI Taxonomy" id="2498619"/>
    <lineage>
        <taxon>Eukaryota</taxon>
        <taxon>Fungi</taxon>
        <taxon>Dikarya</taxon>
        <taxon>Basidiomycota</taxon>
        <taxon>Agaricomycotina</taxon>
        <taxon>Agaricomycetes</taxon>
        <taxon>Polyporales</taxon>
        <taxon>Polyporaceae</taxon>
        <taxon>Lentinus</taxon>
    </lineage>
</organism>
<feature type="compositionally biased region" description="Basic and acidic residues" evidence="1">
    <location>
        <begin position="151"/>
        <end position="161"/>
    </location>
</feature>
<feature type="region of interest" description="Disordered" evidence="1">
    <location>
        <begin position="24"/>
        <end position="45"/>
    </location>
</feature>
<reference evidence="2 3" key="1">
    <citation type="journal article" date="2018" name="Biotechnol. Biofuels">
        <title>Integrative visual omics of the white-rot fungus Polyporus brumalis exposes the biotechnological potential of its oxidative enzymes for delignifying raw plant biomass.</title>
        <authorList>
            <person name="Miyauchi S."/>
            <person name="Rancon A."/>
            <person name="Drula E."/>
            <person name="Hage H."/>
            <person name="Chaduli D."/>
            <person name="Favel A."/>
            <person name="Grisel S."/>
            <person name="Henrissat B."/>
            <person name="Herpoel-Gimbert I."/>
            <person name="Ruiz-Duenas F.J."/>
            <person name="Chevret D."/>
            <person name="Hainaut M."/>
            <person name="Lin J."/>
            <person name="Wang M."/>
            <person name="Pangilinan J."/>
            <person name="Lipzen A."/>
            <person name="Lesage-Meessen L."/>
            <person name="Navarro D."/>
            <person name="Riley R."/>
            <person name="Grigoriev I.V."/>
            <person name="Zhou S."/>
            <person name="Raouche S."/>
            <person name="Rosso M.N."/>
        </authorList>
    </citation>
    <scope>NUCLEOTIDE SEQUENCE [LARGE SCALE GENOMIC DNA]</scope>
    <source>
        <strain evidence="2 3">BRFM 1820</strain>
    </source>
</reference>
<proteinExistence type="predicted"/>
<dbReference type="AlphaFoldDB" id="A0A371D1A3"/>